<evidence type="ECO:0000259" key="1">
    <source>
        <dbReference type="Pfam" id="PF14267"/>
    </source>
</evidence>
<dbReference type="RefSeq" id="WP_174974628.1">
    <property type="nucleotide sequence ID" value="NZ_CABVPU010000062.1"/>
</dbReference>
<name>A0A6P2SZ54_BURL3</name>
<accession>A0A6P2SZ54</accession>
<reference evidence="2 3" key="1">
    <citation type="submission" date="2019-09" db="EMBL/GenBank/DDBJ databases">
        <authorList>
            <person name="Depoorter E."/>
        </authorList>
    </citation>
    <scope>NUCLEOTIDE SEQUENCE [LARGE SCALE GENOMIC DNA]</scope>
    <source>
        <strain evidence="2">R-15945</strain>
    </source>
</reference>
<proteinExistence type="predicted"/>
<protein>
    <submittedName>
        <fullName evidence="2">Excinuclease ABC subunit C</fullName>
    </submittedName>
</protein>
<dbReference type="InterPro" id="IPR025579">
    <property type="entry name" value="DUF4357"/>
</dbReference>
<dbReference type="Pfam" id="PF14267">
    <property type="entry name" value="DUF4357"/>
    <property type="match status" value="1"/>
</dbReference>
<organism evidence="2 3">
    <name type="scientific">Burkholderia lata (strain ATCC 17760 / DSM 23089 / LMG 22485 / NCIMB 9086 / R18194 / 383)</name>
    <dbReference type="NCBI Taxonomy" id="482957"/>
    <lineage>
        <taxon>Bacteria</taxon>
        <taxon>Pseudomonadati</taxon>
        <taxon>Pseudomonadota</taxon>
        <taxon>Betaproteobacteria</taxon>
        <taxon>Burkholderiales</taxon>
        <taxon>Burkholderiaceae</taxon>
        <taxon>Burkholderia</taxon>
        <taxon>Burkholderia cepacia complex</taxon>
    </lineage>
</organism>
<dbReference type="EMBL" id="CABVPU010000062">
    <property type="protein sequence ID" value="VWC48877.1"/>
    <property type="molecule type" value="Genomic_DNA"/>
</dbReference>
<dbReference type="CDD" id="cd10447">
    <property type="entry name" value="GIY-YIG_unchar_2"/>
    <property type="match status" value="1"/>
</dbReference>
<gene>
    <name evidence="2" type="ORF">BLA15945_07714</name>
</gene>
<dbReference type="Proteomes" id="UP000494174">
    <property type="component" value="Unassembled WGS sequence"/>
</dbReference>
<dbReference type="AlphaFoldDB" id="A0A6P2SZ54"/>
<feature type="domain" description="DUF4357" evidence="1">
    <location>
        <begin position="242"/>
        <end position="294"/>
    </location>
</feature>
<evidence type="ECO:0000313" key="2">
    <source>
        <dbReference type="EMBL" id="VWC48877.1"/>
    </source>
</evidence>
<evidence type="ECO:0000313" key="3">
    <source>
        <dbReference type="Proteomes" id="UP000494174"/>
    </source>
</evidence>
<sequence>MRPFSLRIFVPSGDPTGVLIATRDDGIGKATLFSRPLLGEVKGRKEWSFPGVYLLAGQSKLYIGEGDPVGKRLEEHATKKVFWNRALFFTAENRLNKAHIQHLESRLIKLAVKAETVALDNGNQPQPPALGEEEYAFAENVLADMLLTLPLLGYTCFEPAEPTLSEGDSSESDDDGATLPLLKGSRVYSELPLGLIFRCSYKEARAAIELVESGVEVKSGSTIVREPAPSFDVWRPGYAQLRRQLIASGVVAEKNGQLAFVQDQFFTSASAAASIVCGVSSNADIWNSDSNQSLGDLLRSAKRK</sequence>